<reference evidence="2 3" key="2">
    <citation type="journal article" date="2012" name="Proc. Natl. Acad. Sci. U.S.A.">
        <title>Antigenic diversity is generated by distinct evolutionary mechanisms in African trypanosome species.</title>
        <authorList>
            <person name="Jackson A.P."/>
            <person name="Berry A."/>
            <person name="Aslett M."/>
            <person name="Allison H.C."/>
            <person name="Burton P."/>
            <person name="Vavrova-Anderson J."/>
            <person name="Brown R."/>
            <person name="Browne H."/>
            <person name="Corton N."/>
            <person name="Hauser H."/>
            <person name="Gamble J."/>
            <person name="Gilderthorp R."/>
            <person name="Marcello L."/>
            <person name="McQuillan J."/>
            <person name="Otto T.D."/>
            <person name="Quail M.A."/>
            <person name="Sanders M.J."/>
            <person name="van Tonder A."/>
            <person name="Ginger M.L."/>
            <person name="Field M.C."/>
            <person name="Barry J.D."/>
            <person name="Hertz-Fowler C."/>
            <person name="Berriman M."/>
        </authorList>
    </citation>
    <scope>NUCLEOTIDE SEQUENCE [LARGE SCALE GENOMIC DNA]</scope>
    <source>
        <strain evidence="2 3">IL3000</strain>
    </source>
</reference>
<reference evidence="3" key="1">
    <citation type="submission" date="2011-07" db="EMBL/GenBank/DDBJ databases">
        <title>Divergent evolution of antigenic variation in African trypanosomes.</title>
        <authorList>
            <person name="Jackson A.P."/>
            <person name="Berry A."/>
            <person name="Allison H.C."/>
            <person name="Burton P."/>
            <person name="Anderson J."/>
            <person name="Aslett M."/>
            <person name="Brown R."/>
            <person name="Corton N."/>
            <person name="Harris D."/>
            <person name="Hauser H."/>
            <person name="Gamble J."/>
            <person name="Gilderthorp R."/>
            <person name="McQuillan J."/>
            <person name="Quail M.A."/>
            <person name="Sanders M."/>
            <person name="Van Tonder A."/>
            <person name="Ginger M.L."/>
            <person name="Donelson J.E."/>
            <person name="Field M.C."/>
            <person name="Barry J.D."/>
            <person name="Berriman M."/>
            <person name="Hertz-Fowler C."/>
        </authorList>
    </citation>
    <scope>NUCLEOTIDE SEQUENCE [LARGE SCALE GENOMIC DNA]</scope>
    <source>
        <strain evidence="3">IL3000</strain>
    </source>
</reference>
<feature type="compositionally biased region" description="Polar residues" evidence="1">
    <location>
        <begin position="178"/>
        <end position="194"/>
    </location>
</feature>
<comment type="caution">
    <text evidence="2">The sequence shown here is derived from an EMBL/GenBank/DDBJ whole genome shotgun (WGS) entry which is preliminary data.</text>
</comment>
<organism evidence="2 3">
    <name type="scientific">Trypanosoma congolense (strain IL3000)</name>
    <dbReference type="NCBI Taxonomy" id="1068625"/>
    <lineage>
        <taxon>Eukaryota</taxon>
        <taxon>Discoba</taxon>
        <taxon>Euglenozoa</taxon>
        <taxon>Kinetoplastea</taxon>
        <taxon>Metakinetoplastina</taxon>
        <taxon>Trypanosomatida</taxon>
        <taxon>Trypanosomatidae</taxon>
        <taxon>Trypanosoma</taxon>
        <taxon>Nannomonas</taxon>
    </lineage>
</organism>
<dbReference type="EMBL" id="CAEQ01002509">
    <property type="protein sequence ID" value="CCD16952.1"/>
    <property type="molecule type" value="Genomic_DNA"/>
</dbReference>
<evidence type="ECO:0000256" key="1">
    <source>
        <dbReference type="SAM" id="MobiDB-lite"/>
    </source>
</evidence>
<feature type="compositionally biased region" description="Basic residues" evidence="1">
    <location>
        <begin position="448"/>
        <end position="459"/>
    </location>
</feature>
<dbReference type="AlphaFoldDB" id="F9WI07"/>
<feature type="compositionally biased region" description="Low complexity" evidence="1">
    <location>
        <begin position="460"/>
        <end position="479"/>
    </location>
</feature>
<name>F9WI07_TRYCI</name>
<proteinExistence type="predicted"/>
<accession>F9WI07</accession>
<gene>
    <name evidence="2" type="ORF">TCIL3000_0_18320</name>
</gene>
<feature type="region of interest" description="Disordered" evidence="1">
    <location>
        <begin position="387"/>
        <end position="499"/>
    </location>
</feature>
<evidence type="ECO:0000313" key="2">
    <source>
        <dbReference type="EMBL" id="CCD16952.1"/>
    </source>
</evidence>
<dbReference type="VEuPathDB" id="TriTrypDB:TcIL3000_0_18320"/>
<dbReference type="Proteomes" id="UP000000702">
    <property type="component" value="Unassembled WGS sequence"/>
</dbReference>
<evidence type="ECO:0000313" key="3">
    <source>
        <dbReference type="Proteomes" id="UP000000702"/>
    </source>
</evidence>
<protein>
    <submittedName>
        <fullName evidence="2">WGS project CAEQ00000000 data, annotated contig 715</fullName>
    </submittedName>
</protein>
<feature type="region of interest" description="Disordered" evidence="1">
    <location>
        <begin position="178"/>
        <end position="223"/>
    </location>
</feature>
<feature type="compositionally biased region" description="Basic residues" evidence="1">
    <location>
        <begin position="480"/>
        <end position="499"/>
    </location>
</feature>
<sequence length="499" mass="55556">MKNKTVVSASIKLCFCAEAKSYSVHFTFSFRLFSLFFVLLATNCQACRNSSASLHRSLTSLFVSSCQPPPTPHPRGTHIQRVGPNRIRRRTHAFAYTHDRVEQEKKERRENSSSAVVVTLLPMLRRTLWCLLEKEPQIVRRAIMAKARPHPGGMHGTNSGSSNRATDVMWRRNGVGTNALQRSVDSAASPSGSRAPTILLGPGSSQQQRQQHNAAATARDVDKASSTASDDAYKFLLHHIDSEIAALTRRVTTVGRQRESVKGNQSRRIRQLFECIERPWLLLESIPPPQLPNKPLDVFAKEMYVRQHGTSTSAWEEDALFLSNCRRNWRVLSVQQRKPYEIAARRNEQTRKELKKKINNGCTYFEKLCEQTKEWTAEMVRGELRRVASGKSHAAAPATSGRSTLEANKPTVKGAGRPRTAGKKPAVKSRAEKKDPEVEVLTFEPVVKKKPGAGKKIGRPAKAAAPKSRKAGGATALPKTAKKAPQRQGAKKKPKKKKK</sequence>
<keyword evidence="3" id="KW-1185">Reference proteome</keyword>
<feature type="compositionally biased region" description="Polar residues" evidence="1">
    <location>
        <begin position="203"/>
        <end position="214"/>
    </location>
</feature>